<evidence type="ECO:0000256" key="1">
    <source>
        <dbReference type="SAM" id="MobiDB-lite"/>
    </source>
</evidence>
<feature type="region of interest" description="Disordered" evidence="1">
    <location>
        <begin position="1"/>
        <end position="292"/>
    </location>
</feature>
<reference evidence="3 4" key="1">
    <citation type="submission" date="2023-05" db="EMBL/GenBank/DDBJ databases">
        <title>B98-5 Cell Line De Novo Hybrid Assembly: An Optical Mapping Approach.</title>
        <authorList>
            <person name="Kananen K."/>
            <person name="Auerbach J.A."/>
            <person name="Kautto E."/>
            <person name="Blachly J.S."/>
        </authorList>
    </citation>
    <scope>NUCLEOTIDE SEQUENCE [LARGE SCALE GENOMIC DNA]</scope>
    <source>
        <strain evidence="3">B95-8</strain>
        <tissue evidence="3">Cell line</tissue>
    </source>
</reference>
<feature type="domain" description="UBC core" evidence="2">
    <location>
        <begin position="296"/>
        <end position="395"/>
    </location>
</feature>
<name>A0ABQ9TQI6_SAGOE</name>
<dbReference type="InterPro" id="IPR050113">
    <property type="entry name" value="Ub_conjugating_enzyme"/>
</dbReference>
<feature type="compositionally biased region" description="Pro residues" evidence="1">
    <location>
        <begin position="273"/>
        <end position="283"/>
    </location>
</feature>
<protein>
    <recommendedName>
        <fullName evidence="2">UBC core domain-containing protein</fullName>
    </recommendedName>
</protein>
<accession>A0ABQ9TQI6</accession>
<keyword evidence="4" id="KW-1185">Reference proteome</keyword>
<feature type="compositionally biased region" description="Gly residues" evidence="1">
    <location>
        <begin position="237"/>
        <end position="258"/>
    </location>
</feature>
<dbReference type="Proteomes" id="UP001266305">
    <property type="component" value="Unassembled WGS sequence"/>
</dbReference>
<feature type="compositionally biased region" description="Polar residues" evidence="1">
    <location>
        <begin position="119"/>
        <end position="130"/>
    </location>
</feature>
<evidence type="ECO:0000313" key="3">
    <source>
        <dbReference type="EMBL" id="KAK2086770.1"/>
    </source>
</evidence>
<comment type="caution">
    <text evidence="3">The sequence shown here is derived from an EMBL/GenBank/DDBJ whole genome shotgun (WGS) entry which is preliminary data.</text>
</comment>
<evidence type="ECO:0000259" key="2">
    <source>
        <dbReference type="PROSITE" id="PS50127"/>
    </source>
</evidence>
<dbReference type="PROSITE" id="PS50127">
    <property type="entry name" value="UBC_2"/>
    <property type="match status" value="1"/>
</dbReference>
<feature type="compositionally biased region" description="Low complexity" evidence="1">
    <location>
        <begin position="351"/>
        <end position="362"/>
    </location>
</feature>
<evidence type="ECO:0000313" key="4">
    <source>
        <dbReference type="Proteomes" id="UP001266305"/>
    </source>
</evidence>
<dbReference type="SUPFAM" id="SSF54495">
    <property type="entry name" value="UBC-like"/>
    <property type="match status" value="1"/>
</dbReference>
<gene>
    <name evidence="3" type="ORF">P7K49_032677</name>
</gene>
<dbReference type="InterPro" id="IPR000608">
    <property type="entry name" value="UBC"/>
</dbReference>
<feature type="region of interest" description="Disordered" evidence="1">
    <location>
        <begin position="351"/>
        <end position="378"/>
    </location>
</feature>
<dbReference type="EMBL" id="JASSZA010000019">
    <property type="protein sequence ID" value="KAK2086770.1"/>
    <property type="molecule type" value="Genomic_DNA"/>
</dbReference>
<proteinExistence type="predicted"/>
<organism evidence="3 4">
    <name type="scientific">Saguinus oedipus</name>
    <name type="common">Cotton-top tamarin</name>
    <name type="synonym">Oedipomidas oedipus</name>
    <dbReference type="NCBI Taxonomy" id="9490"/>
    <lineage>
        <taxon>Eukaryota</taxon>
        <taxon>Metazoa</taxon>
        <taxon>Chordata</taxon>
        <taxon>Craniata</taxon>
        <taxon>Vertebrata</taxon>
        <taxon>Euteleostomi</taxon>
        <taxon>Mammalia</taxon>
        <taxon>Eutheria</taxon>
        <taxon>Euarchontoglires</taxon>
        <taxon>Primates</taxon>
        <taxon>Haplorrhini</taxon>
        <taxon>Platyrrhini</taxon>
        <taxon>Cebidae</taxon>
        <taxon>Callitrichinae</taxon>
        <taxon>Saguinus</taxon>
    </lineage>
</organism>
<dbReference type="Pfam" id="PF00179">
    <property type="entry name" value="UQ_con"/>
    <property type="match status" value="1"/>
</dbReference>
<dbReference type="InterPro" id="IPR016135">
    <property type="entry name" value="UBQ-conjugating_enzyme/RWD"/>
</dbReference>
<dbReference type="Gene3D" id="3.10.110.10">
    <property type="entry name" value="Ubiquitin Conjugating Enzyme"/>
    <property type="match status" value="1"/>
</dbReference>
<sequence>MLAGVSPPLSPFFWVTGTPSPTSDGSGACTGSHHVEVLAVSHPTEPSRPRPLPRDPAPGASEPPPGAWLAPVLHSARPAFPRTDFAPVPRRTFRPGVRTPPRAPFTARGPAPRRDVTKRPQSPGTGTVAAQRSLDCLPAHGVCGAGGAGRPGLCARLLPSGGGGNRRGRGGDSTSRRAPRAGAQAEAQSGPGGARRRSGGRGARAGLRREPGGRRRQSWWSARGPRAAEELVERSGSPGGGGGGGGGGGEEEAGGGSPTAGARPGPSRELAVVPPPRAAPTPGPSAAAMARPLVPSSQKALLLELKGLQEEPVEGFRVTLVDEGDLYNWEVAIFGPPNTYYEGGYFKVSAATPPRSPSPRATWGAGDPLPASQPPGSGLFFSYVLRPLRGRSRGP</sequence>
<dbReference type="PANTHER" id="PTHR24067">
    <property type="entry name" value="UBIQUITIN-CONJUGATING ENZYME E2"/>
    <property type="match status" value="1"/>
</dbReference>